<name>A0ABN1YTM7_9MICO</name>
<sequence>MVRFASAVLTSTCMNVRSPDVRGSVAVMADTLAAATDTRHPRVALRAARWAGGGRAWRGR</sequence>
<evidence type="ECO:0000313" key="1">
    <source>
        <dbReference type="EMBL" id="GAA1422101.1"/>
    </source>
</evidence>
<accession>A0ABN1YTM7</accession>
<reference evidence="1 2" key="1">
    <citation type="journal article" date="2019" name="Int. J. Syst. Evol. Microbiol.">
        <title>The Global Catalogue of Microorganisms (GCM) 10K type strain sequencing project: providing services to taxonomists for standard genome sequencing and annotation.</title>
        <authorList>
            <consortium name="The Broad Institute Genomics Platform"/>
            <consortium name="The Broad Institute Genome Sequencing Center for Infectious Disease"/>
            <person name="Wu L."/>
            <person name="Ma J."/>
        </authorList>
    </citation>
    <scope>NUCLEOTIDE SEQUENCE [LARGE SCALE GENOMIC DNA]</scope>
    <source>
        <strain evidence="1 2">JCM 12398</strain>
    </source>
</reference>
<comment type="caution">
    <text evidence="1">The sequence shown here is derived from an EMBL/GenBank/DDBJ whole genome shotgun (WGS) entry which is preliminary data.</text>
</comment>
<evidence type="ECO:0000313" key="2">
    <source>
        <dbReference type="Proteomes" id="UP001501266"/>
    </source>
</evidence>
<keyword evidence="2" id="KW-1185">Reference proteome</keyword>
<dbReference type="Proteomes" id="UP001501266">
    <property type="component" value="Unassembled WGS sequence"/>
</dbReference>
<proteinExistence type="predicted"/>
<organism evidence="1 2">
    <name type="scientific">Agrococcus citreus</name>
    <dbReference type="NCBI Taxonomy" id="84643"/>
    <lineage>
        <taxon>Bacteria</taxon>
        <taxon>Bacillati</taxon>
        <taxon>Actinomycetota</taxon>
        <taxon>Actinomycetes</taxon>
        <taxon>Micrococcales</taxon>
        <taxon>Microbacteriaceae</taxon>
        <taxon>Agrococcus</taxon>
    </lineage>
</organism>
<gene>
    <name evidence="1" type="ORF">GCM10009640_14280</name>
</gene>
<protein>
    <submittedName>
        <fullName evidence="1">Uncharacterized protein</fullName>
    </submittedName>
</protein>
<dbReference type="EMBL" id="BAAAKK010000004">
    <property type="protein sequence ID" value="GAA1422101.1"/>
    <property type="molecule type" value="Genomic_DNA"/>
</dbReference>